<accession>A0A939PF28</accession>
<feature type="region of interest" description="Disordered" evidence="1">
    <location>
        <begin position="1"/>
        <end position="41"/>
    </location>
</feature>
<reference evidence="3" key="1">
    <citation type="submission" date="2021-03" db="EMBL/GenBank/DDBJ databases">
        <authorList>
            <person name="Kanchanasin P."/>
            <person name="Saeng-In P."/>
            <person name="Phongsopitanun W."/>
            <person name="Yuki M."/>
            <person name="Kudo T."/>
            <person name="Ohkuma M."/>
            <person name="Tanasupawat S."/>
        </authorList>
    </citation>
    <scope>NUCLEOTIDE SEQUENCE</scope>
    <source>
        <strain evidence="3">GKU 128</strain>
    </source>
</reference>
<keyword evidence="4" id="KW-1185">Reference proteome</keyword>
<proteinExistence type="predicted"/>
<protein>
    <submittedName>
        <fullName evidence="3">CU044_5270 family protein</fullName>
    </submittedName>
</protein>
<evidence type="ECO:0000313" key="4">
    <source>
        <dbReference type="Proteomes" id="UP000669179"/>
    </source>
</evidence>
<gene>
    <name evidence="3" type="ORF">J4573_09640</name>
</gene>
<evidence type="ECO:0000256" key="1">
    <source>
        <dbReference type="SAM" id="MobiDB-lite"/>
    </source>
</evidence>
<name>A0A939PF28_9ACTN</name>
<sequence>MDELQMLRDRHDALPGPSEEAVADARHRLQSHMRRPERMRANGRRSRRWELGLGLGLRLGLGAVLVAGGVAAVIVPLQGRDGGGDGGDGGDGPRQVNVAATEVLDRASRAAAAQPDLRPRADQFLYFESRAFQTSFSIKDGRATKAEERTYRKEWLSVNGRRAGVVQGTGGAAPLGTVWLCDNSADYERREAAAKAEGHQPRIDLTDPPVGCDNSPAAPSGLPTEPKAMRTWLYRHSEGGNPPDVQAFITIGDTIRTQYIRPSSLAAMFKAAATIPGVTVTRDVADLAGRKGIAVGQTWHGIRYEVIFDAKTYRFLGERQIVDHDDSIKPKGGKPEVSSTPTQGVREKQGTVMYASAQLRVAVADQPGKAPR</sequence>
<keyword evidence="2" id="KW-0812">Transmembrane</keyword>
<feature type="transmembrane region" description="Helical" evidence="2">
    <location>
        <begin position="55"/>
        <end position="75"/>
    </location>
</feature>
<dbReference type="AlphaFoldDB" id="A0A939PF28"/>
<dbReference type="NCBIfam" id="NF038083">
    <property type="entry name" value="CU044_5270_fam"/>
    <property type="match status" value="1"/>
</dbReference>
<comment type="caution">
    <text evidence="3">The sequence shown here is derived from an EMBL/GenBank/DDBJ whole genome shotgun (WGS) entry which is preliminary data.</text>
</comment>
<feature type="compositionally biased region" description="Basic and acidic residues" evidence="1">
    <location>
        <begin position="1"/>
        <end position="13"/>
    </location>
</feature>
<dbReference type="Proteomes" id="UP000669179">
    <property type="component" value="Unassembled WGS sequence"/>
</dbReference>
<keyword evidence="2" id="KW-1133">Transmembrane helix</keyword>
<organism evidence="3 4">
    <name type="scientific">Actinomadura barringtoniae</name>
    <dbReference type="NCBI Taxonomy" id="1427535"/>
    <lineage>
        <taxon>Bacteria</taxon>
        <taxon>Bacillati</taxon>
        <taxon>Actinomycetota</taxon>
        <taxon>Actinomycetes</taxon>
        <taxon>Streptosporangiales</taxon>
        <taxon>Thermomonosporaceae</taxon>
        <taxon>Actinomadura</taxon>
    </lineage>
</organism>
<feature type="region of interest" description="Disordered" evidence="1">
    <location>
        <begin position="325"/>
        <end position="348"/>
    </location>
</feature>
<evidence type="ECO:0000256" key="2">
    <source>
        <dbReference type="SAM" id="Phobius"/>
    </source>
</evidence>
<dbReference type="EMBL" id="JAGEOJ010000003">
    <property type="protein sequence ID" value="MBO2447346.1"/>
    <property type="molecule type" value="Genomic_DNA"/>
</dbReference>
<keyword evidence="2" id="KW-0472">Membrane</keyword>
<evidence type="ECO:0000313" key="3">
    <source>
        <dbReference type="EMBL" id="MBO2447346.1"/>
    </source>
</evidence>
<dbReference type="RefSeq" id="WP_208254924.1">
    <property type="nucleotide sequence ID" value="NZ_JAGEOJ010000003.1"/>
</dbReference>
<dbReference type="InterPro" id="IPR047789">
    <property type="entry name" value="CU044_5270-like"/>
</dbReference>